<name>A0A2P2R163_RHIMU</name>
<dbReference type="EMBL" id="GGEC01092501">
    <property type="protein sequence ID" value="MBX72985.1"/>
    <property type="molecule type" value="Transcribed_RNA"/>
</dbReference>
<evidence type="ECO:0000313" key="1">
    <source>
        <dbReference type="EMBL" id="MBX72985.1"/>
    </source>
</evidence>
<organism evidence="1">
    <name type="scientific">Rhizophora mucronata</name>
    <name type="common">Asiatic mangrove</name>
    <dbReference type="NCBI Taxonomy" id="61149"/>
    <lineage>
        <taxon>Eukaryota</taxon>
        <taxon>Viridiplantae</taxon>
        <taxon>Streptophyta</taxon>
        <taxon>Embryophyta</taxon>
        <taxon>Tracheophyta</taxon>
        <taxon>Spermatophyta</taxon>
        <taxon>Magnoliopsida</taxon>
        <taxon>eudicotyledons</taxon>
        <taxon>Gunneridae</taxon>
        <taxon>Pentapetalae</taxon>
        <taxon>rosids</taxon>
        <taxon>fabids</taxon>
        <taxon>Malpighiales</taxon>
        <taxon>Rhizophoraceae</taxon>
        <taxon>Rhizophora</taxon>
    </lineage>
</organism>
<sequence length="46" mass="5437">MCLNKCCQLVFSFLLFIISFCLLSWSHVILQCLSYRLAFISYPFSH</sequence>
<reference evidence="1" key="1">
    <citation type="submission" date="2018-02" db="EMBL/GenBank/DDBJ databases">
        <title>Rhizophora mucronata_Transcriptome.</title>
        <authorList>
            <person name="Meera S.P."/>
            <person name="Sreeshan A."/>
            <person name="Augustine A."/>
        </authorList>
    </citation>
    <scope>NUCLEOTIDE SEQUENCE</scope>
    <source>
        <tissue evidence="1">Leaf</tissue>
    </source>
</reference>
<proteinExistence type="predicted"/>
<dbReference type="AlphaFoldDB" id="A0A2P2R163"/>
<protein>
    <submittedName>
        <fullName evidence="1">Uncharacterized protein</fullName>
    </submittedName>
</protein>
<accession>A0A2P2R163</accession>